<dbReference type="InterPro" id="IPR008503">
    <property type="entry name" value="Asp_endopeptidase"/>
</dbReference>
<dbReference type="Gene3D" id="2.40.70.10">
    <property type="entry name" value="Acid Proteases"/>
    <property type="match status" value="1"/>
</dbReference>
<accession>A0A7X1E734</accession>
<dbReference type="SUPFAM" id="SSF50630">
    <property type="entry name" value="Acid proteases"/>
    <property type="match status" value="1"/>
</dbReference>
<evidence type="ECO:0000313" key="3">
    <source>
        <dbReference type="Proteomes" id="UP000526501"/>
    </source>
</evidence>
<dbReference type="PANTHER" id="PTHR38037">
    <property type="entry name" value="ZN_PROTEASE DOMAIN-CONTAINING PROTEIN"/>
    <property type="match status" value="1"/>
</dbReference>
<dbReference type="GO" id="GO:0006508">
    <property type="term" value="P:proteolysis"/>
    <property type="evidence" value="ECO:0007669"/>
    <property type="project" value="UniProtKB-KW"/>
</dbReference>
<evidence type="ECO:0000313" key="2">
    <source>
        <dbReference type="EMBL" id="MBC2605330.1"/>
    </source>
</evidence>
<reference evidence="2 3" key="1">
    <citation type="submission" date="2020-07" db="EMBL/GenBank/DDBJ databases">
        <authorList>
            <person name="Feng X."/>
        </authorList>
    </citation>
    <scope>NUCLEOTIDE SEQUENCE [LARGE SCALE GENOMIC DNA]</scope>
    <source>
        <strain evidence="2 3">JCM23202</strain>
    </source>
</reference>
<sequence>MPNPQPTLIGWKESIDLPDWGIIDITAKTDTGARRSAIDVENIVELPGNKVQFDVAANRRSGQLKTTIIADIEHQTHVRSSNGQQHERYFVATNVRVGPVVKRIELSLSNRKHMQCRMLLGRLALEEDFLVDCSGSFLTRPNRKPKLSS</sequence>
<feature type="domain" description="Retropepsin-like aspartic endopeptidase" evidence="1">
    <location>
        <begin position="9"/>
        <end position="138"/>
    </location>
</feature>
<dbReference type="Proteomes" id="UP000526501">
    <property type="component" value="Unassembled WGS sequence"/>
</dbReference>
<dbReference type="PANTHER" id="PTHR38037:SF2">
    <property type="entry name" value="ATP-DEPENDENT ZINC PROTEASE DOMAIN-CONTAINING PROTEIN-RELATED"/>
    <property type="match status" value="1"/>
</dbReference>
<keyword evidence="3" id="KW-1185">Reference proteome</keyword>
<comment type="caution">
    <text evidence="2">The sequence shown here is derived from an EMBL/GenBank/DDBJ whole genome shotgun (WGS) entry which is preliminary data.</text>
</comment>
<evidence type="ECO:0000259" key="1">
    <source>
        <dbReference type="Pfam" id="PF05618"/>
    </source>
</evidence>
<proteinExistence type="predicted"/>
<protein>
    <submittedName>
        <fullName evidence="2">ATP-dependent zinc protease</fullName>
    </submittedName>
</protein>
<dbReference type="Pfam" id="PF05618">
    <property type="entry name" value="Zn_protease"/>
    <property type="match status" value="1"/>
</dbReference>
<dbReference type="EMBL" id="JACHVC010000006">
    <property type="protein sequence ID" value="MBC2605330.1"/>
    <property type="molecule type" value="Genomic_DNA"/>
</dbReference>
<keyword evidence="2" id="KW-0378">Hydrolase</keyword>
<name>A0A7X1E734_9BACT</name>
<dbReference type="AlphaFoldDB" id="A0A7X1E734"/>
<dbReference type="RefSeq" id="WP_185659212.1">
    <property type="nucleotide sequence ID" value="NZ_CAWPOO010000006.1"/>
</dbReference>
<keyword evidence="2" id="KW-0645">Protease</keyword>
<organism evidence="2 3">
    <name type="scientific">Pelagicoccus albus</name>
    <dbReference type="NCBI Taxonomy" id="415222"/>
    <lineage>
        <taxon>Bacteria</taxon>
        <taxon>Pseudomonadati</taxon>
        <taxon>Verrucomicrobiota</taxon>
        <taxon>Opitutia</taxon>
        <taxon>Puniceicoccales</taxon>
        <taxon>Pelagicoccaceae</taxon>
        <taxon>Pelagicoccus</taxon>
    </lineage>
</organism>
<dbReference type="GO" id="GO:0008233">
    <property type="term" value="F:peptidase activity"/>
    <property type="evidence" value="ECO:0007669"/>
    <property type="project" value="UniProtKB-KW"/>
</dbReference>
<gene>
    <name evidence="2" type="ORF">H5P27_04655</name>
</gene>
<dbReference type="InterPro" id="IPR021109">
    <property type="entry name" value="Peptidase_aspartic_dom_sf"/>
</dbReference>